<dbReference type="Gene3D" id="1.25.10.10">
    <property type="entry name" value="Leucine-rich Repeat Variant"/>
    <property type="match status" value="1"/>
</dbReference>
<dbReference type="SUPFAM" id="SSF48371">
    <property type="entry name" value="ARM repeat"/>
    <property type="match status" value="1"/>
</dbReference>
<dbReference type="SUPFAM" id="SSF48403">
    <property type="entry name" value="Ankyrin repeat"/>
    <property type="match status" value="1"/>
</dbReference>
<dbReference type="SMART" id="SM00248">
    <property type="entry name" value="ANK"/>
    <property type="match status" value="2"/>
</dbReference>
<dbReference type="Gene3D" id="1.25.40.20">
    <property type="entry name" value="Ankyrin repeat-containing domain"/>
    <property type="match status" value="1"/>
</dbReference>
<dbReference type="InterPro" id="IPR002110">
    <property type="entry name" value="Ankyrin_rpt"/>
</dbReference>
<dbReference type="GO" id="GO:0004842">
    <property type="term" value="F:ubiquitin-protein transferase activity"/>
    <property type="evidence" value="ECO:0007669"/>
    <property type="project" value="TreeGrafter"/>
</dbReference>
<evidence type="ECO:0000313" key="4">
    <source>
        <dbReference type="EMBL" id="CAB3400871.1"/>
    </source>
</evidence>
<evidence type="ECO:0000256" key="1">
    <source>
        <dbReference type="ARBA" id="ARBA00022737"/>
    </source>
</evidence>
<dbReference type="Pfam" id="PF05918">
    <property type="entry name" value="API5"/>
    <property type="match status" value="1"/>
</dbReference>
<dbReference type="GO" id="GO:0085020">
    <property type="term" value="P:protein K6-linked ubiquitination"/>
    <property type="evidence" value="ECO:0007669"/>
    <property type="project" value="TreeGrafter"/>
</dbReference>
<dbReference type="AlphaFoldDB" id="A0A8S1EKZ3"/>
<dbReference type="GO" id="GO:0031436">
    <property type="term" value="C:BRCA1-BARD1 complex"/>
    <property type="evidence" value="ECO:0007669"/>
    <property type="project" value="TreeGrafter"/>
</dbReference>
<name>A0A8S1EKZ3_9PELO</name>
<keyword evidence="5" id="KW-1185">Reference proteome</keyword>
<comment type="caution">
    <text evidence="4">The sequence shown here is derived from an EMBL/GenBank/DDBJ whole genome shotgun (WGS) entry which is preliminary data.</text>
</comment>
<evidence type="ECO:0000256" key="3">
    <source>
        <dbReference type="PROSITE-ProRule" id="PRU00023"/>
    </source>
</evidence>
<reference evidence="4 5" key="1">
    <citation type="submission" date="2020-04" db="EMBL/GenBank/DDBJ databases">
        <authorList>
            <person name="Laetsch R D."/>
            <person name="Stevens L."/>
            <person name="Kumar S."/>
            <person name="Blaxter L. M."/>
        </authorList>
    </citation>
    <scope>NUCLEOTIDE SEQUENCE [LARGE SCALE GENOMIC DNA]</scope>
</reference>
<dbReference type="Pfam" id="PF12796">
    <property type="entry name" value="Ank_2"/>
    <property type="match status" value="1"/>
</dbReference>
<evidence type="ECO:0000313" key="5">
    <source>
        <dbReference type="Proteomes" id="UP000494206"/>
    </source>
</evidence>
<accession>A0A8S1EKZ3</accession>
<gene>
    <name evidence="4" type="ORF">CBOVIS_LOCUS3709</name>
</gene>
<dbReference type="EMBL" id="CADEPM010000002">
    <property type="protein sequence ID" value="CAB3400871.1"/>
    <property type="molecule type" value="Genomic_DNA"/>
</dbReference>
<dbReference type="PROSITE" id="PS50088">
    <property type="entry name" value="ANK_REPEAT"/>
    <property type="match status" value="2"/>
</dbReference>
<keyword evidence="1" id="KW-0677">Repeat</keyword>
<dbReference type="InterPro" id="IPR011989">
    <property type="entry name" value="ARM-like"/>
</dbReference>
<keyword evidence="2 3" id="KW-0040">ANK repeat</keyword>
<dbReference type="GO" id="GO:0070531">
    <property type="term" value="C:BRCA1-A complex"/>
    <property type="evidence" value="ECO:0007669"/>
    <property type="project" value="TreeGrafter"/>
</dbReference>
<dbReference type="Proteomes" id="UP000494206">
    <property type="component" value="Unassembled WGS sequence"/>
</dbReference>
<feature type="repeat" description="ANK" evidence="3">
    <location>
        <begin position="510"/>
        <end position="542"/>
    </location>
</feature>
<dbReference type="OrthoDB" id="5815001at2759"/>
<dbReference type="InterPro" id="IPR008383">
    <property type="entry name" value="API5"/>
</dbReference>
<feature type="repeat" description="ANK" evidence="3">
    <location>
        <begin position="543"/>
        <end position="575"/>
    </location>
</feature>
<dbReference type="PANTHER" id="PTHR24171:SF8">
    <property type="entry name" value="BRCA1-ASSOCIATED RING DOMAIN PROTEIN 1"/>
    <property type="match status" value="1"/>
</dbReference>
<sequence length="596" mass="68402">MNHHEEDPEKARVIDQIYNISSLIDQTGNYNEEYFNIFKDATKSLDKDVKMLGINMLFRYFQNYNKCEIQMVLYKLLEDPNRDVRMLIINNLPNLAKEQSCIRPVSDVLAQLLTVKDNRELIIVKTALGKVMSDHQEECIEAILSAACHENASIDDRITILKFVELKIGRSSYFKYNLKERIAGIYEELIATVAEENVEHLLSLLEVTDAFDFIQCLDAIAKRGNENVFVGMLTFNFLIIRAIRVKHCWESNTIYKLKLFNAIINIMNKANHQEFESIVMLLEYALPMVAEENFLLVNIFPDSSTRGRICPSEQLNILYGLTRSLIIYTYYHNYVIGGVSRDMLLEKYKVFKDATPAQRFQYFMLLSSFALDVPPTNLEVEFIRFVFENFWMLVPNYTKGEHECNVYRLETLLFTIFTLVLKCPGSYDAFSSIEPHWRERLEKFFKGISSASRRIKNSIPASHDPDRVQRSLSCLNNVGAKMSIAWNVQNGDLDFVKEHVTPDNVGEVHNGRTAIQIASDYGHSRIVEYLISIGADVNAVDKYGITPLLSAVWEGHKEVVKLLLSHGAKKDIKAPDGTALIDCTEEEEIRQMLTSS</sequence>
<dbReference type="PROSITE" id="PS50297">
    <property type="entry name" value="ANK_REP_REGION"/>
    <property type="match status" value="2"/>
</dbReference>
<proteinExistence type="predicted"/>
<dbReference type="InterPro" id="IPR016024">
    <property type="entry name" value="ARM-type_fold"/>
</dbReference>
<dbReference type="PANTHER" id="PTHR24171">
    <property type="entry name" value="ANKYRIN REPEAT DOMAIN-CONTAINING PROTEIN 39-RELATED"/>
    <property type="match status" value="1"/>
</dbReference>
<dbReference type="InterPro" id="IPR036770">
    <property type="entry name" value="Ankyrin_rpt-contain_sf"/>
</dbReference>
<evidence type="ECO:0000256" key="2">
    <source>
        <dbReference type="ARBA" id="ARBA00023043"/>
    </source>
</evidence>
<protein>
    <submittedName>
        <fullName evidence="4">Uncharacterized protein</fullName>
    </submittedName>
</protein>
<organism evidence="4 5">
    <name type="scientific">Caenorhabditis bovis</name>
    <dbReference type="NCBI Taxonomy" id="2654633"/>
    <lineage>
        <taxon>Eukaryota</taxon>
        <taxon>Metazoa</taxon>
        <taxon>Ecdysozoa</taxon>
        <taxon>Nematoda</taxon>
        <taxon>Chromadorea</taxon>
        <taxon>Rhabditida</taxon>
        <taxon>Rhabditina</taxon>
        <taxon>Rhabditomorpha</taxon>
        <taxon>Rhabditoidea</taxon>
        <taxon>Rhabditidae</taxon>
        <taxon>Peloderinae</taxon>
        <taxon>Caenorhabditis</taxon>
    </lineage>
</organism>